<keyword evidence="3" id="KW-1185">Reference proteome</keyword>
<feature type="compositionally biased region" description="Basic and acidic residues" evidence="1">
    <location>
        <begin position="84"/>
        <end position="105"/>
    </location>
</feature>
<feature type="region of interest" description="Disordered" evidence="1">
    <location>
        <begin position="83"/>
        <end position="105"/>
    </location>
</feature>
<protein>
    <submittedName>
        <fullName evidence="2">Uncharacterized protein</fullName>
    </submittedName>
</protein>
<organism evidence="2 3">
    <name type="scientific">Kipferlia bialata</name>
    <dbReference type="NCBI Taxonomy" id="797122"/>
    <lineage>
        <taxon>Eukaryota</taxon>
        <taxon>Metamonada</taxon>
        <taxon>Carpediemonas-like organisms</taxon>
        <taxon>Kipferlia</taxon>
    </lineage>
</organism>
<feature type="non-terminal residue" evidence="2">
    <location>
        <position position="105"/>
    </location>
</feature>
<sequence length="105" mass="12297">DINFFSCDVTCDTEEQYCEACQAVMGVMAKDVSRTLTHWLSVDLDQMHTRDMIFMHLHQKHGANSQTKQTLLEQRYDVAIYAPKDTHVKPQHQKDRERRGGDWDN</sequence>
<comment type="caution">
    <text evidence="2">The sequence shown here is derived from an EMBL/GenBank/DDBJ whole genome shotgun (WGS) entry which is preliminary data.</text>
</comment>
<name>A0A9K3DAA6_9EUKA</name>
<dbReference type="Proteomes" id="UP000265618">
    <property type="component" value="Unassembled WGS sequence"/>
</dbReference>
<dbReference type="AlphaFoldDB" id="A0A9K3DAA6"/>
<reference evidence="2 3" key="1">
    <citation type="journal article" date="2018" name="PLoS ONE">
        <title>The draft genome of Kipferlia bialata reveals reductive genome evolution in fornicate parasites.</title>
        <authorList>
            <person name="Tanifuji G."/>
            <person name="Takabayashi S."/>
            <person name="Kume K."/>
            <person name="Takagi M."/>
            <person name="Nakayama T."/>
            <person name="Kamikawa R."/>
            <person name="Inagaki Y."/>
            <person name="Hashimoto T."/>
        </authorList>
    </citation>
    <scope>NUCLEOTIDE SEQUENCE [LARGE SCALE GENOMIC DNA]</scope>
    <source>
        <strain evidence="2">NY0173</strain>
    </source>
</reference>
<feature type="non-terminal residue" evidence="2">
    <location>
        <position position="1"/>
    </location>
</feature>
<evidence type="ECO:0000256" key="1">
    <source>
        <dbReference type="SAM" id="MobiDB-lite"/>
    </source>
</evidence>
<dbReference type="EMBL" id="BDIP01005999">
    <property type="protein sequence ID" value="GIQ90289.1"/>
    <property type="molecule type" value="Genomic_DNA"/>
</dbReference>
<evidence type="ECO:0000313" key="3">
    <source>
        <dbReference type="Proteomes" id="UP000265618"/>
    </source>
</evidence>
<accession>A0A9K3DAA6</accession>
<evidence type="ECO:0000313" key="2">
    <source>
        <dbReference type="EMBL" id="GIQ90289.1"/>
    </source>
</evidence>
<gene>
    <name evidence="2" type="ORF">KIPB_013025</name>
</gene>
<proteinExistence type="predicted"/>